<organism evidence="1 2">
    <name type="scientific">Liparis tanakae</name>
    <name type="common">Tanaka's snailfish</name>
    <dbReference type="NCBI Taxonomy" id="230148"/>
    <lineage>
        <taxon>Eukaryota</taxon>
        <taxon>Metazoa</taxon>
        <taxon>Chordata</taxon>
        <taxon>Craniata</taxon>
        <taxon>Vertebrata</taxon>
        <taxon>Euteleostomi</taxon>
        <taxon>Actinopterygii</taxon>
        <taxon>Neopterygii</taxon>
        <taxon>Teleostei</taxon>
        <taxon>Neoteleostei</taxon>
        <taxon>Acanthomorphata</taxon>
        <taxon>Eupercaria</taxon>
        <taxon>Perciformes</taxon>
        <taxon>Cottioidei</taxon>
        <taxon>Cottales</taxon>
        <taxon>Liparidae</taxon>
        <taxon>Liparis</taxon>
    </lineage>
</organism>
<dbReference type="AlphaFoldDB" id="A0A4Z2I0Z2"/>
<protein>
    <submittedName>
        <fullName evidence="1">Uncharacterized protein</fullName>
    </submittedName>
</protein>
<gene>
    <name evidence="1" type="ORF">EYF80_018887</name>
</gene>
<evidence type="ECO:0000313" key="1">
    <source>
        <dbReference type="EMBL" id="TNN70902.1"/>
    </source>
</evidence>
<comment type="caution">
    <text evidence="1">The sequence shown here is derived from an EMBL/GenBank/DDBJ whole genome shotgun (WGS) entry which is preliminary data.</text>
</comment>
<dbReference type="EMBL" id="SRLO01000157">
    <property type="protein sequence ID" value="TNN70902.1"/>
    <property type="molecule type" value="Genomic_DNA"/>
</dbReference>
<evidence type="ECO:0000313" key="2">
    <source>
        <dbReference type="Proteomes" id="UP000314294"/>
    </source>
</evidence>
<accession>A0A4Z2I0Z2</accession>
<dbReference type="Proteomes" id="UP000314294">
    <property type="component" value="Unassembled WGS sequence"/>
</dbReference>
<name>A0A4Z2I0Z2_9TELE</name>
<keyword evidence="2" id="KW-1185">Reference proteome</keyword>
<proteinExistence type="predicted"/>
<sequence length="104" mass="11140">MLHLPEALYSGVLHDGAWAEAKVVGQVVRWSPLVVLRLAVLSTQALPAESLDSRLNLTGRQTVPLMVLVGAMVTTGGVPQTPWPRLWPSRGPNEPLLGVVTGEL</sequence>
<reference evidence="1 2" key="1">
    <citation type="submission" date="2019-03" db="EMBL/GenBank/DDBJ databases">
        <title>First draft genome of Liparis tanakae, snailfish: a comprehensive survey of snailfish specific genes.</title>
        <authorList>
            <person name="Kim W."/>
            <person name="Song I."/>
            <person name="Jeong J.-H."/>
            <person name="Kim D."/>
            <person name="Kim S."/>
            <person name="Ryu S."/>
            <person name="Song J.Y."/>
            <person name="Lee S.K."/>
        </authorList>
    </citation>
    <scope>NUCLEOTIDE SEQUENCE [LARGE SCALE GENOMIC DNA]</scope>
    <source>
        <tissue evidence="1">Muscle</tissue>
    </source>
</reference>